<dbReference type="Proteomes" id="UP000252419">
    <property type="component" value="Unassembled WGS sequence"/>
</dbReference>
<reference evidence="2 3" key="1">
    <citation type="submission" date="2014-07" db="EMBL/GenBank/DDBJ databases">
        <title>Draft genome sequence of Thalassospira xianhensis P-4 (MCCC 1A02616).</title>
        <authorList>
            <person name="Lai Q."/>
            <person name="Shao Z."/>
        </authorList>
    </citation>
    <scope>NUCLEOTIDE SEQUENCE [LARGE SCALE GENOMIC DNA]</scope>
    <source>
        <strain evidence="2 3">MCCC 1A02616</strain>
    </source>
</reference>
<organism evidence="2 3">
    <name type="scientific">Thalassospira xianhensis MCCC 1A02616</name>
    <dbReference type="NCBI Taxonomy" id="1177929"/>
    <lineage>
        <taxon>Bacteria</taxon>
        <taxon>Pseudomonadati</taxon>
        <taxon>Pseudomonadota</taxon>
        <taxon>Alphaproteobacteria</taxon>
        <taxon>Rhodospirillales</taxon>
        <taxon>Thalassospiraceae</taxon>
        <taxon>Thalassospira</taxon>
    </lineage>
</organism>
<name>A0A367UDT5_9PROT</name>
<protein>
    <submittedName>
        <fullName evidence="2">Uncharacterized protein</fullName>
    </submittedName>
</protein>
<evidence type="ECO:0000313" key="2">
    <source>
        <dbReference type="EMBL" id="RCK06319.1"/>
    </source>
</evidence>
<evidence type="ECO:0000256" key="1">
    <source>
        <dbReference type="SAM" id="MobiDB-lite"/>
    </source>
</evidence>
<feature type="region of interest" description="Disordered" evidence="1">
    <location>
        <begin position="1"/>
        <end position="28"/>
    </location>
</feature>
<keyword evidence="3" id="KW-1185">Reference proteome</keyword>
<gene>
    <name evidence="2" type="ORF">TH5_08945</name>
</gene>
<dbReference type="AlphaFoldDB" id="A0A367UDT5"/>
<dbReference type="EMBL" id="JPWA01000008">
    <property type="protein sequence ID" value="RCK06319.1"/>
    <property type="molecule type" value="Genomic_DNA"/>
</dbReference>
<proteinExistence type="predicted"/>
<sequence length="111" mass="12681">MLEGLQVTGKETIETRPASQRLPRARRAKLSPTDKEVLLVVNKSEDLEIDVLTIVATLQSGALQKVWSEHMLRFCQVVPDATRRHFLEEHHITASQMALIELMLKPENRLK</sequence>
<evidence type="ECO:0000313" key="3">
    <source>
        <dbReference type="Proteomes" id="UP000252419"/>
    </source>
</evidence>
<accession>A0A367UDT5</accession>
<comment type="caution">
    <text evidence="2">The sequence shown here is derived from an EMBL/GenBank/DDBJ whole genome shotgun (WGS) entry which is preliminary data.</text>
</comment>